<sequence>MARLAEQEGHTIGSTSEQIVAALISGRSDWLPSSYPQPLHAIKRLHAGGADWWHTALYVHGLSWRE</sequence>
<reference evidence="1" key="1">
    <citation type="submission" date="2015-02" db="EMBL/GenBank/DDBJ databases">
        <authorList>
            <person name="Chooi Y.-H."/>
        </authorList>
    </citation>
    <scope>NUCLEOTIDE SEQUENCE [LARGE SCALE GENOMIC DNA]</scope>
    <source>
        <strain evidence="1">LAMA 915</strain>
    </source>
</reference>
<dbReference type="EMBL" id="JYNE01000025">
    <property type="protein sequence ID" value="KNH01900.1"/>
    <property type="molecule type" value="Genomic_DNA"/>
</dbReference>
<dbReference type="PATRIC" id="fig|1306953.7.peg.102"/>
<protein>
    <submittedName>
        <fullName evidence="1">Uncharacterized protein</fullName>
    </submittedName>
</protein>
<accession>A0A0L1KCY3</accession>
<gene>
    <name evidence="1" type="ORF">J121_99</name>
</gene>
<comment type="caution">
    <text evidence="1">The sequence shown here is derived from an EMBL/GenBank/DDBJ whole genome shotgun (WGS) entry which is preliminary data.</text>
</comment>
<organism evidence="1 2">
    <name type="scientific">Qipengyuania citrea LAMA 915</name>
    <dbReference type="NCBI Taxonomy" id="1306953"/>
    <lineage>
        <taxon>Bacteria</taxon>
        <taxon>Pseudomonadati</taxon>
        <taxon>Pseudomonadota</taxon>
        <taxon>Alphaproteobacteria</taxon>
        <taxon>Sphingomonadales</taxon>
        <taxon>Erythrobacteraceae</taxon>
        <taxon>Qipengyuania</taxon>
    </lineage>
</organism>
<evidence type="ECO:0000313" key="2">
    <source>
        <dbReference type="Proteomes" id="UP000037446"/>
    </source>
</evidence>
<name>A0A0L1KCY3_9SPHN</name>
<dbReference type="Proteomes" id="UP000037446">
    <property type="component" value="Unassembled WGS sequence"/>
</dbReference>
<dbReference type="AlphaFoldDB" id="A0A0L1KCY3"/>
<proteinExistence type="predicted"/>
<evidence type="ECO:0000313" key="1">
    <source>
        <dbReference type="EMBL" id="KNH01900.1"/>
    </source>
</evidence>